<organism evidence="1 2">
    <name type="scientific">Ricinus communis</name>
    <name type="common">Castor bean</name>
    <dbReference type="NCBI Taxonomy" id="3988"/>
    <lineage>
        <taxon>Eukaryota</taxon>
        <taxon>Viridiplantae</taxon>
        <taxon>Streptophyta</taxon>
        <taxon>Embryophyta</taxon>
        <taxon>Tracheophyta</taxon>
        <taxon>Spermatophyta</taxon>
        <taxon>Magnoliopsida</taxon>
        <taxon>eudicotyledons</taxon>
        <taxon>Gunneridae</taxon>
        <taxon>Pentapetalae</taxon>
        <taxon>rosids</taxon>
        <taxon>fabids</taxon>
        <taxon>Malpighiales</taxon>
        <taxon>Euphorbiaceae</taxon>
        <taxon>Acalyphoideae</taxon>
        <taxon>Acalypheae</taxon>
        <taxon>Ricinus</taxon>
    </lineage>
</organism>
<dbReference type="Proteomes" id="UP000008311">
    <property type="component" value="Unassembled WGS sequence"/>
</dbReference>
<keyword evidence="2" id="KW-1185">Reference proteome</keyword>
<proteinExistence type="predicted"/>
<protein>
    <submittedName>
        <fullName evidence="1">Uncharacterized protein</fullName>
    </submittedName>
</protein>
<dbReference type="AlphaFoldDB" id="B9T9U9"/>
<sequence>MPLSLRRLLSLSQTPAPAVRLPTSGPRPSALTPAAKVSPSEYVYSSTSTTRWPRNVFCMFGDGATPGGAQKAHALRSSFSMIQLSMLPPLLRRTSMISPSRFTLA</sequence>
<gene>
    <name evidence="1" type="ORF">RCOM_0330360</name>
</gene>
<evidence type="ECO:0000313" key="2">
    <source>
        <dbReference type="Proteomes" id="UP000008311"/>
    </source>
</evidence>
<dbReference type="EMBL" id="EQ975465">
    <property type="protein sequence ID" value="EEF27369.1"/>
    <property type="molecule type" value="Genomic_DNA"/>
</dbReference>
<evidence type="ECO:0000313" key="1">
    <source>
        <dbReference type="EMBL" id="EEF27369.1"/>
    </source>
</evidence>
<reference evidence="2" key="1">
    <citation type="journal article" date="2010" name="Nat. Biotechnol.">
        <title>Draft genome sequence of the oilseed species Ricinus communis.</title>
        <authorList>
            <person name="Chan A.P."/>
            <person name="Crabtree J."/>
            <person name="Zhao Q."/>
            <person name="Lorenzi H."/>
            <person name="Orvis J."/>
            <person name="Puiu D."/>
            <person name="Melake-Berhan A."/>
            <person name="Jones K.M."/>
            <person name="Redman J."/>
            <person name="Chen G."/>
            <person name="Cahoon E.B."/>
            <person name="Gedil M."/>
            <person name="Stanke M."/>
            <person name="Haas B.J."/>
            <person name="Wortman J.R."/>
            <person name="Fraser-Liggett C.M."/>
            <person name="Ravel J."/>
            <person name="Rabinowicz P.D."/>
        </authorList>
    </citation>
    <scope>NUCLEOTIDE SEQUENCE [LARGE SCALE GENOMIC DNA]</scope>
    <source>
        <strain evidence="2">cv. Hale</strain>
    </source>
</reference>
<name>B9T9U9_RICCO</name>
<dbReference type="InParanoid" id="B9T9U9"/>
<accession>B9T9U9</accession>